<feature type="compositionally biased region" description="Basic and acidic residues" evidence="1">
    <location>
        <begin position="93"/>
        <end position="105"/>
    </location>
</feature>
<dbReference type="AlphaFoldDB" id="A0A0S8GK23"/>
<reference evidence="2 3" key="1">
    <citation type="journal article" date="2015" name="Microbiome">
        <title>Genomic resolution of linkages in carbon, nitrogen, and sulfur cycling among widespread estuary sediment bacteria.</title>
        <authorList>
            <person name="Baker B.J."/>
            <person name="Lazar C.S."/>
            <person name="Teske A.P."/>
            <person name="Dick G.J."/>
        </authorList>
    </citation>
    <scope>NUCLEOTIDE SEQUENCE [LARGE SCALE GENOMIC DNA]</scope>
    <source>
        <strain evidence="2">SM23_60</strain>
    </source>
</reference>
<organism evidence="2 3">
    <name type="scientific">candidate division WOR_3 bacterium SM23_60</name>
    <dbReference type="NCBI Taxonomy" id="1703780"/>
    <lineage>
        <taxon>Bacteria</taxon>
        <taxon>Bacteria division WOR-3</taxon>
    </lineage>
</organism>
<evidence type="ECO:0000313" key="3">
    <source>
        <dbReference type="Proteomes" id="UP000051096"/>
    </source>
</evidence>
<comment type="caution">
    <text evidence="2">The sequence shown here is derived from an EMBL/GenBank/DDBJ whole genome shotgun (WGS) entry which is preliminary data.</text>
</comment>
<name>A0A0S8GK23_UNCW3</name>
<feature type="region of interest" description="Disordered" evidence="1">
    <location>
        <begin position="93"/>
        <end position="115"/>
    </location>
</feature>
<protein>
    <submittedName>
        <fullName evidence="2">Uncharacterized protein</fullName>
    </submittedName>
</protein>
<feature type="compositionally biased region" description="Basic residues" evidence="1">
    <location>
        <begin position="106"/>
        <end position="115"/>
    </location>
</feature>
<evidence type="ECO:0000256" key="1">
    <source>
        <dbReference type="SAM" id="MobiDB-lite"/>
    </source>
</evidence>
<evidence type="ECO:0000313" key="2">
    <source>
        <dbReference type="EMBL" id="KPK73120.1"/>
    </source>
</evidence>
<gene>
    <name evidence="2" type="ORF">AMJ87_02715</name>
</gene>
<dbReference type="Proteomes" id="UP000051096">
    <property type="component" value="Unassembled WGS sequence"/>
</dbReference>
<accession>A0A0S8GK23</accession>
<sequence>MAKQKPVTKIWSDLTQWLEEASRVVGKEAGDLTLKGRLKLEIFDLNRMLKETFTALGTAVYDEVFVKKNDNWRQTAKVMAAIRKIKSTQRKLSAKEKEYKKVGKEAKRKATRKKS</sequence>
<proteinExistence type="predicted"/>
<dbReference type="EMBL" id="LJUO01000015">
    <property type="protein sequence ID" value="KPK73120.1"/>
    <property type="molecule type" value="Genomic_DNA"/>
</dbReference>